<dbReference type="GeneID" id="100186364"/>
<keyword evidence="2" id="KW-0882">Thioester bond</keyword>
<evidence type="ECO:0000313" key="9">
    <source>
        <dbReference type="EMBL" id="CAD24311.1"/>
    </source>
</evidence>
<dbReference type="InterPro" id="IPR050473">
    <property type="entry name" value="A2M/Complement_sys"/>
</dbReference>
<keyword evidence="4" id="KW-0325">Glycoprotein</keyword>
<dbReference type="SUPFAM" id="SSF49410">
    <property type="entry name" value="Alpha-macroglobulin receptor domain"/>
    <property type="match status" value="1"/>
</dbReference>
<dbReference type="InterPro" id="IPR036595">
    <property type="entry name" value="A-macroglobulin_rcpt-bd_sf"/>
</dbReference>
<evidence type="ECO:0000259" key="6">
    <source>
        <dbReference type="SMART" id="SM01359"/>
    </source>
</evidence>
<accession>Q8T398</accession>
<evidence type="ECO:0000256" key="2">
    <source>
        <dbReference type="ARBA" id="ARBA00022966"/>
    </source>
</evidence>
<feature type="domain" description="Alpha-2-macroglobulin" evidence="7">
    <location>
        <begin position="737"/>
        <end position="827"/>
    </location>
</feature>
<dbReference type="PROSITE" id="PS00477">
    <property type="entry name" value="ALPHA_2_MACROGLOBULIN"/>
    <property type="match status" value="1"/>
</dbReference>
<dbReference type="Pfam" id="PF01835">
    <property type="entry name" value="MG2"/>
    <property type="match status" value="1"/>
</dbReference>
<dbReference type="InterPro" id="IPR009048">
    <property type="entry name" value="A-macroglobulin_rcpt-bd"/>
</dbReference>
<dbReference type="Pfam" id="PF13385">
    <property type="entry name" value="Laminin_G_3"/>
    <property type="match status" value="1"/>
</dbReference>
<dbReference type="SMART" id="SM01419">
    <property type="entry name" value="Thiol-ester_cl"/>
    <property type="match status" value="1"/>
</dbReference>
<dbReference type="OrthoDB" id="9998011at2759"/>
<dbReference type="InterPro" id="IPR001599">
    <property type="entry name" value="Macroglobln_a2"/>
</dbReference>
<dbReference type="SUPFAM" id="SSF48239">
    <property type="entry name" value="Terpenoid cyclases/Protein prenyltransferases"/>
    <property type="match status" value="1"/>
</dbReference>
<dbReference type="InterPro" id="IPR041813">
    <property type="entry name" value="A2M_TED"/>
</dbReference>
<protein>
    <submittedName>
        <fullName evidence="9">Alpha-2-macroglobulin homologue</fullName>
    </submittedName>
</protein>
<sequence>MNLRWRPACSLGTIYLLATLSSLATASNVYNIYFPKHIRPGFNISFTAAIIDNPNTVQIHTAFRSMDNSFHVDSTDSVNSGSSSRISMNGLPIHYSGSHGFELNITGTDLVTGAQLFFNSSTDFQFQAKSISILIQTDKAIYQPGHTVKFRAIALKPDLKPLQGNISYTFKDPRGNVVMLEPEVPLNHGVAGGQFSLTKDAVAGMWKVEFMAEGFKESLSVEVKRYKLPKFKVEVKAPSYIHPQSTGLTIKLDAKYTFGKGVQGTGLLEVVGGYQYPVYHGFGGRFAPRPPTQNKITRRYPNFDGTVELLITNDEIREELGWNGASESIITVTGSVTEALTREAFNDTQRIDAKTTNVKVETLVKPLTIKPGLKYSAYIQITEVDGKPLPEDDRLANNLLLNIEYRYPRGEPEPGTNTTVSTWYAYRWEETRVFVIPPSGIVKVTIDAPSDTFTSINFRPYTNATMSQRWALQWTAERADSPSNSYLQITTEENSVVPGNMATVTIRTTEAVSEFTILIISRGEILSERKFQTLSGVPENSHLFEFSVEYDMIPGVQVLASYVRDDGEIVADYIKLTVTAELENQVSITSSSTNIDAGEDVSIRVQTSSSGAYVGARAIDQSVLLLKSGNDVSQERIVTDLNKYSVTQELNHMWRWWWWYPTPSGASDASDVFRKAGILVFTDALVYQKPEASIYPFRPIAFSLNGGFAERNIIATAAVDTSTPATPTRTRTLFPETWLWDEQISGADGSATFNTTAPDTITSWIFSAFSVSDQHGLGVSEQHKVTVFRNFFITLNLPVRVIRGELIIVQAIVFNYLSTEVDAVLTLTESNKFVLLRPGNNSAAVGFSRRITIPASGSVSVKFPIRMGTLGEIPITMTAISEIASDALTRKVFVQPEGITQCTSGSVLFQRMDASAPPDVESLNIQIPAGIVPGSEKVKLLVYGDILGSTMNNLGSLLRTPSGCGEQNMLGFAPDVFVTLYLHSAGKLDAATRAKAFKHFQTGYSNELNYKHRDGSFSAFGEGDASGSTWLTAFAAKCFMFARELRPTLVSASVIDQALTFLINQQNTTGTFREPGRVSHKAMQGGVDSPITMTAYVLITLKETNYAVKNRAVQEAAENARIYLENHLTSISDNKYALAIVTYALHVAGSSRANEALLALEALATVQGGFKFWHDNSESPDSYSSRWRPYYYNPPTNDIEMSAYALLTYVRRNDLNAGIPVMKWLASKRSSLGGYSGTQDTVIAIQALSKVAGLLVGNTQNLQISASHSNDPFTASYNINRENSIVFNSVNVPAVDGTVQVTATGVGVAVAQISVCYNTPNQPYEIEPFQCTNTVVSTALKKAKVNWCCSLRPGDNATGMFLMEVNLPSGYTVNIDNERTRNPSAKLVEIDGNGVNVYYDELAPGRSVCADIELLNLGNVGGSKARKVAASDYYQPKERVEALYQVDEAPVVCDSCSTEDIAVCSVCADCVGCPGPAFTQWSEWSDCAFCGRSTSFRTRECRSPFSDNLAGHVCGGVDRESRRCVATFPCPDTFDGLWFNMPRNFPSSNSVPFYAHQCRMERGSRQIREQIPGIALSGSQYLTCNNYDVNPNNNYTFSILVKPNRFRSSGPTTIFSYGMEHNYARAHLEKVWWRSELRFKVRSDTGMREVRGVSSNLLRTDQWNHIVVAVPSGDGDDIRMFVNGNAVGSTKSFTTRYFGKHGRNRFFLGQNTRGNAWARGYFQGGLAAVGTWRSVLTDQQITALYEAYRPAIESSDPLSVKLLRHFAVQQLLLCFQSPATIEDLYSRSAAPVTCPTAPISPLMPFLPIL</sequence>
<dbReference type="Pfam" id="PF07677">
    <property type="entry name" value="A2M_recep"/>
    <property type="match status" value="1"/>
</dbReference>
<dbReference type="InterPro" id="IPR047565">
    <property type="entry name" value="Alpha-macroglob_thiol-ester_cl"/>
</dbReference>
<dbReference type="InterPro" id="IPR008930">
    <property type="entry name" value="Terpenoid_cyclase/PrenylTrfase"/>
</dbReference>
<keyword evidence="1 5" id="KW-0732">Signal</keyword>
<dbReference type="Gene3D" id="6.20.50.160">
    <property type="match status" value="1"/>
</dbReference>
<proteinExistence type="evidence at transcript level"/>
<dbReference type="InterPro" id="IPR013783">
    <property type="entry name" value="Ig-like_fold"/>
</dbReference>
<feature type="domain" description="Alpha-2-macroglobulin bait region" evidence="6">
    <location>
        <begin position="487"/>
        <end position="626"/>
    </location>
</feature>
<feature type="chain" id="PRO_5004313660" evidence="5">
    <location>
        <begin position="27"/>
        <end position="1809"/>
    </location>
</feature>
<evidence type="ECO:0000259" key="7">
    <source>
        <dbReference type="SMART" id="SM01360"/>
    </source>
</evidence>
<evidence type="ECO:0000256" key="1">
    <source>
        <dbReference type="ARBA" id="ARBA00022729"/>
    </source>
</evidence>
<dbReference type="Gene3D" id="2.20.130.20">
    <property type="match status" value="1"/>
</dbReference>
<dbReference type="InterPro" id="IPR011625">
    <property type="entry name" value="A2M_N_BRD"/>
</dbReference>
<gene>
    <name evidence="9" type="primary">a2M</name>
</gene>
<dbReference type="PANTHER" id="PTHR11412">
    <property type="entry name" value="MACROGLOBULIN / COMPLEMENT"/>
    <property type="match status" value="1"/>
</dbReference>
<dbReference type="Gene3D" id="2.60.120.1540">
    <property type="match status" value="1"/>
</dbReference>
<dbReference type="Gene3D" id="2.60.40.1940">
    <property type="match status" value="1"/>
</dbReference>
<name>Q8T398_CIOIN</name>
<dbReference type="SMART" id="SM01361">
    <property type="entry name" value="A2M_recep"/>
    <property type="match status" value="1"/>
</dbReference>
<evidence type="ECO:0000259" key="8">
    <source>
        <dbReference type="SMART" id="SM01361"/>
    </source>
</evidence>
<dbReference type="Pfam" id="PF07703">
    <property type="entry name" value="A2M_BRD"/>
    <property type="match status" value="1"/>
</dbReference>
<dbReference type="Gene3D" id="2.60.120.200">
    <property type="match status" value="1"/>
</dbReference>
<evidence type="ECO:0000256" key="5">
    <source>
        <dbReference type="SAM" id="SignalP"/>
    </source>
</evidence>
<reference evidence="9" key="1">
    <citation type="journal article" date="2005" name="Mol. Immunol.">
        <title>Cloning of a glycosylphosphatidylinositol-anchored alpha-2-macroglobulin cDNA from the ascidian, Ciona intestinalis, and its possible role in immunity.</title>
        <authorList>
            <person name="Hammond J.A."/>
            <person name="Nakao M."/>
            <person name="Smith V.J."/>
        </authorList>
    </citation>
    <scope>NUCLEOTIDE SEQUENCE</scope>
    <source>
        <tissue evidence="9">Hepatopancreas</tissue>
    </source>
</reference>
<dbReference type="GO" id="GO:0004866">
    <property type="term" value="F:endopeptidase inhibitor activity"/>
    <property type="evidence" value="ECO:0007669"/>
    <property type="project" value="InterPro"/>
</dbReference>
<dbReference type="InterPro" id="IPR011626">
    <property type="entry name" value="Alpha-macroglobulin_TED"/>
</dbReference>
<dbReference type="SMART" id="SM01360">
    <property type="entry name" value="A2M"/>
    <property type="match status" value="1"/>
</dbReference>
<dbReference type="Pfam" id="PF00207">
    <property type="entry name" value="A2M"/>
    <property type="match status" value="1"/>
</dbReference>
<dbReference type="Gene3D" id="2.60.40.10">
    <property type="entry name" value="Immunoglobulins"/>
    <property type="match status" value="2"/>
</dbReference>
<dbReference type="Gene3D" id="1.50.10.20">
    <property type="match status" value="1"/>
</dbReference>
<dbReference type="InterPro" id="IPR000884">
    <property type="entry name" value="TSP1_rpt"/>
</dbReference>
<evidence type="ECO:0000256" key="4">
    <source>
        <dbReference type="ARBA" id="ARBA00023180"/>
    </source>
</evidence>
<dbReference type="PANTHER" id="PTHR11412:SF136">
    <property type="entry name" value="CD109 ANTIGEN"/>
    <property type="match status" value="1"/>
</dbReference>
<dbReference type="InterPro" id="IPR041555">
    <property type="entry name" value="MG3"/>
</dbReference>
<dbReference type="Gene3D" id="2.60.40.1930">
    <property type="match status" value="3"/>
</dbReference>
<dbReference type="InterPro" id="IPR013320">
    <property type="entry name" value="ConA-like_dom_sf"/>
</dbReference>
<dbReference type="Pfam" id="PF07678">
    <property type="entry name" value="TED_complement"/>
    <property type="match status" value="1"/>
</dbReference>
<dbReference type="InterPro" id="IPR019742">
    <property type="entry name" value="MacrogloblnA2_CS"/>
</dbReference>
<dbReference type="InterPro" id="IPR036383">
    <property type="entry name" value="TSP1_rpt_sf"/>
</dbReference>
<keyword evidence="3" id="KW-1015">Disulfide bond</keyword>
<dbReference type="Pfam" id="PF17791">
    <property type="entry name" value="MG3"/>
    <property type="match status" value="1"/>
</dbReference>
<dbReference type="InterPro" id="IPR002890">
    <property type="entry name" value="MG2"/>
</dbReference>
<dbReference type="PROSITE" id="PS50092">
    <property type="entry name" value="TSP1"/>
    <property type="match status" value="1"/>
</dbReference>
<feature type="domain" description="Alpha-macroglobulin receptor-binding" evidence="8">
    <location>
        <begin position="1358"/>
        <end position="1444"/>
    </location>
</feature>
<dbReference type="SUPFAM" id="SSF82895">
    <property type="entry name" value="TSP-1 type 1 repeat"/>
    <property type="match status" value="1"/>
</dbReference>
<dbReference type="SMART" id="SM01359">
    <property type="entry name" value="A2M_N_2"/>
    <property type="match status" value="1"/>
</dbReference>
<dbReference type="GO" id="GO:0005615">
    <property type="term" value="C:extracellular space"/>
    <property type="evidence" value="ECO:0007669"/>
    <property type="project" value="InterPro"/>
</dbReference>
<dbReference type="SUPFAM" id="SSF49899">
    <property type="entry name" value="Concanavalin A-like lectins/glucanases"/>
    <property type="match status" value="1"/>
</dbReference>
<feature type="signal peptide" evidence="5">
    <location>
        <begin position="1"/>
        <end position="26"/>
    </location>
</feature>
<dbReference type="Gene3D" id="2.60.40.690">
    <property type="entry name" value="Alpha-macroglobulin, receptor-binding domain"/>
    <property type="match status" value="1"/>
</dbReference>
<evidence type="ECO:0000256" key="3">
    <source>
        <dbReference type="ARBA" id="ARBA00023157"/>
    </source>
</evidence>
<dbReference type="EMBL" id="AJ431688">
    <property type="protein sequence ID" value="CAD24311.1"/>
    <property type="molecule type" value="mRNA"/>
</dbReference>
<dbReference type="CDD" id="cd02897">
    <property type="entry name" value="A2M_2"/>
    <property type="match status" value="1"/>
</dbReference>
<dbReference type="Gene3D" id="2.20.100.10">
    <property type="entry name" value="Thrombospondin type-1 (TSP1) repeat"/>
    <property type="match status" value="1"/>
</dbReference>
<organism evidence="9">
    <name type="scientific">Ciona intestinalis</name>
    <name type="common">Transparent sea squirt</name>
    <name type="synonym">Ascidia intestinalis</name>
    <dbReference type="NCBI Taxonomy" id="7719"/>
    <lineage>
        <taxon>Eukaryota</taxon>
        <taxon>Metazoa</taxon>
        <taxon>Chordata</taxon>
        <taxon>Tunicata</taxon>
        <taxon>Ascidiacea</taxon>
        <taxon>Phlebobranchia</taxon>
        <taxon>Cionidae</taxon>
        <taxon>Ciona</taxon>
    </lineage>
</organism>